<dbReference type="SUPFAM" id="SSF81799">
    <property type="entry name" value="Putative methyltransferase TM0872, insert domain"/>
    <property type="match status" value="1"/>
</dbReference>
<feature type="binding site" evidence="6">
    <location>
        <position position="115"/>
    </location>
    <ligand>
        <name>S-adenosyl-L-methionine</name>
        <dbReference type="ChEBI" id="CHEBI:59789"/>
    </ligand>
</feature>
<keyword evidence="3 6" id="KW-0489">Methyltransferase</keyword>
<feature type="binding site" evidence="6">
    <location>
        <position position="108"/>
    </location>
    <ligand>
        <name>S-adenosyl-L-methionine</name>
        <dbReference type="ChEBI" id="CHEBI:59789"/>
    </ligand>
</feature>
<dbReference type="AlphaFoldDB" id="A0A1G6ANM0"/>
<comment type="similarity">
    <text evidence="1 6">Belongs to the methyltransferase superfamily. RsmH family.</text>
</comment>
<keyword evidence="5 6" id="KW-0949">S-adenosyl-L-methionine</keyword>
<keyword evidence="6" id="KW-0963">Cytoplasm</keyword>
<evidence type="ECO:0000256" key="3">
    <source>
        <dbReference type="ARBA" id="ARBA00022603"/>
    </source>
</evidence>
<organism evidence="8 9">
    <name type="scientific">Desulfonatronum thiosulfatophilum</name>
    <dbReference type="NCBI Taxonomy" id="617002"/>
    <lineage>
        <taxon>Bacteria</taxon>
        <taxon>Pseudomonadati</taxon>
        <taxon>Thermodesulfobacteriota</taxon>
        <taxon>Desulfovibrionia</taxon>
        <taxon>Desulfovibrionales</taxon>
        <taxon>Desulfonatronaceae</taxon>
        <taxon>Desulfonatronum</taxon>
    </lineage>
</organism>
<dbReference type="STRING" id="617002.SAMN05660653_00521"/>
<evidence type="ECO:0000313" key="9">
    <source>
        <dbReference type="Proteomes" id="UP000198771"/>
    </source>
</evidence>
<feature type="binding site" evidence="6">
    <location>
        <position position="87"/>
    </location>
    <ligand>
        <name>S-adenosyl-L-methionine</name>
        <dbReference type="ChEBI" id="CHEBI:59789"/>
    </ligand>
</feature>
<evidence type="ECO:0000256" key="1">
    <source>
        <dbReference type="ARBA" id="ARBA00010396"/>
    </source>
</evidence>
<accession>A0A1G6ANM0</accession>
<evidence type="ECO:0000256" key="6">
    <source>
        <dbReference type="HAMAP-Rule" id="MF_01007"/>
    </source>
</evidence>
<dbReference type="Gene3D" id="1.10.150.170">
    <property type="entry name" value="Putative methyltransferase TM0872, insert domain"/>
    <property type="match status" value="1"/>
</dbReference>
<evidence type="ECO:0000256" key="7">
    <source>
        <dbReference type="SAM" id="MobiDB-lite"/>
    </source>
</evidence>
<dbReference type="PANTHER" id="PTHR11265">
    <property type="entry name" value="S-ADENOSYL-METHYLTRANSFERASE MRAW"/>
    <property type="match status" value="1"/>
</dbReference>
<dbReference type="InterPro" id="IPR029063">
    <property type="entry name" value="SAM-dependent_MTases_sf"/>
</dbReference>
<comment type="function">
    <text evidence="6">Specifically methylates the N4 position of cytidine in position 1402 (C1402) of 16S rRNA.</text>
</comment>
<keyword evidence="4 6" id="KW-0808">Transferase</keyword>
<dbReference type="HAMAP" id="MF_01007">
    <property type="entry name" value="16SrRNA_methyltr_H"/>
    <property type="match status" value="1"/>
</dbReference>
<dbReference type="PANTHER" id="PTHR11265:SF0">
    <property type="entry name" value="12S RRNA N4-METHYLCYTIDINE METHYLTRANSFERASE"/>
    <property type="match status" value="1"/>
</dbReference>
<dbReference type="EMBL" id="FMXO01000002">
    <property type="protein sequence ID" value="SDB09959.1"/>
    <property type="molecule type" value="Genomic_DNA"/>
</dbReference>
<dbReference type="InterPro" id="IPR002903">
    <property type="entry name" value="RsmH"/>
</dbReference>
<evidence type="ECO:0000256" key="2">
    <source>
        <dbReference type="ARBA" id="ARBA00022552"/>
    </source>
</evidence>
<reference evidence="8 9" key="1">
    <citation type="submission" date="2016-10" db="EMBL/GenBank/DDBJ databases">
        <authorList>
            <person name="de Groot N.N."/>
        </authorList>
    </citation>
    <scope>NUCLEOTIDE SEQUENCE [LARGE SCALE GENOMIC DNA]</scope>
    <source>
        <strain evidence="8 9">ASO4-2</strain>
    </source>
</reference>
<dbReference type="Pfam" id="PF01795">
    <property type="entry name" value="Methyltransf_5"/>
    <property type="match status" value="1"/>
</dbReference>
<dbReference type="RefSeq" id="WP_092116917.1">
    <property type="nucleotide sequence ID" value="NZ_FMXO01000002.1"/>
</dbReference>
<dbReference type="GO" id="GO:0005737">
    <property type="term" value="C:cytoplasm"/>
    <property type="evidence" value="ECO:0007669"/>
    <property type="project" value="UniProtKB-SubCell"/>
</dbReference>
<dbReference type="SUPFAM" id="SSF53335">
    <property type="entry name" value="S-adenosyl-L-methionine-dependent methyltransferases"/>
    <property type="match status" value="1"/>
</dbReference>
<feature type="region of interest" description="Disordered" evidence="7">
    <location>
        <begin position="299"/>
        <end position="320"/>
    </location>
</feature>
<keyword evidence="2 6" id="KW-0698">rRNA processing</keyword>
<dbReference type="EC" id="2.1.1.199" evidence="6"/>
<comment type="catalytic activity">
    <reaction evidence="6">
        <text>cytidine(1402) in 16S rRNA + S-adenosyl-L-methionine = N(4)-methylcytidine(1402) in 16S rRNA + S-adenosyl-L-homocysteine + H(+)</text>
        <dbReference type="Rhea" id="RHEA:42928"/>
        <dbReference type="Rhea" id="RHEA-COMP:10286"/>
        <dbReference type="Rhea" id="RHEA-COMP:10287"/>
        <dbReference type="ChEBI" id="CHEBI:15378"/>
        <dbReference type="ChEBI" id="CHEBI:57856"/>
        <dbReference type="ChEBI" id="CHEBI:59789"/>
        <dbReference type="ChEBI" id="CHEBI:74506"/>
        <dbReference type="ChEBI" id="CHEBI:82748"/>
        <dbReference type="EC" id="2.1.1.199"/>
    </reaction>
</comment>
<dbReference type="Proteomes" id="UP000198771">
    <property type="component" value="Unassembled WGS sequence"/>
</dbReference>
<dbReference type="PIRSF" id="PIRSF004486">
    <property type="entry name" value="MraW"/>
    <property type="match status" value="1"/>
</dbReference>
<feature type="binding site" evidence="6">
    <location>
        <begin position="38"/>
        <end position="40"/>
    </location>
    <ligand>
        <name>S-adenosyl-L-methionine</name>
        <dbReference type="ChEBI" id="CHEBI:59789"/>
    </ligand>
</feature>
<proteinExistence type="inferred from homology"/>
<dbReference type="OrthoDB" id="9806637at2"/>
<comment type="subcellular location">
    <subcellularLocation>
        <location evidence="6">Cytoplasm</location>
    </subcellularLocation>
</comment>
<dbReference type="GO" id="GO:0071424">
    <property type="term" value="F:rRNA (cytosine-N4-)-methyltransferase activity"/>
    <property type="evidence" value="ECO:0007669"/>
    <property type="project" value="UniProtKB-UniRule"/>
</dbReference>
<evidence type="ECO:0000256" key="4">
    <source>
        <dbReference type="ARBA" id="ARBA00022679"/>
    </source>
</evidence>
<name>A0A1G6ANM0_9BACT</name>
<dbReference type="InterPro" id="IPR023397">
    <property type="entry name" value="SAM-dep_MeTrfase_MraW_recog"/>
</dbReference>
<keyword evidence="9" id="KW-1185">Reference proteome</keyword>
<evidence type="ECO:0000256" key="5">
    <source>
        <dbReference type="ARBA" id="ARBA00022691"/>
    </source>
</evidence>
<dbReference type="GO" id="GO:0070475">
    <property type="term" value="P:rRNA base methylation"/>
    <property type="evidence" value="ECO:0007669"/>
    <property type="project" value="UniProtKB-UniRule"/>
</dbReference>
<feature type="compositionally biased region" description="Basic residues" evidence="7">
    <location>
        <begin position="307"/>
        <end position="320"/>
    </location>
</feature>
<sequence>MSESLEIKPHQAVLVEQVLEHLSPVSGGRYLDGTLGFGGHISAVLEKTNGVAEVVGLDQDQQALDWTAKELRNTWPQSQIVLRHERFSRFSEVLDELGWDKLDGALLDLGFSSFQVDTPERGFSFLADGPLDMRMDPQGTALTAREVVNAFPVRELARIIGEFGEEPLAGKIARRIDEYRQYAHIASTRELAGIVEQAYPPARRAQARNHPATRTFQALRMFVNDEVGELTRFLDAIVPYLAENGRVVIISFHSIEDRIVKHFFLNHAKKCLCPPRQPYCLCGHTATLKVLTKKPVMASDEENLRNPRSRSAKLRAAQRI</sequence>
<gene>
    <name evidence="6" type="primary">rsmH</name>
    <name evidence="8" type="ORF">SAMN05660653_00521</name>
</gene>
<dbReference type="NCBIfam" id="TIGR00006">
    <property type="entry name" value="16S rRNA (cytosine(1402)-N(4))-methyltransferase RsmH"/>
    <property type="match status" value="1"/>
</dbReference>
<protein>
    <recommendedName>
        <fullName evidence="6">Ribosomal RNA small subunit methyltransferase H</fullName>
        <ecNumber evidence="6">2.1.1.199</ecNumber>
    </recommendedName>
    <alternativeName>
        <fullName evidence="6">16S rRNA m(4)C1402 methyltransferase</fullName>
    </alternativeName>
    <alternativeName>
        <fullName evidence="6">rRNA (cytosine-N(4)-)-methyltransferase RsmH</fullName>
    </alternativeName>
</protein>
<evidence type="ECO:0000313" key="8">
    <source>
        <dbReference type="EMBL" id="SDB09959.1"/>
    </source>
</evidence>
<dbReference type="Gene3D" id="3.40.50.150">
    <property type="entry name" value="Vaccinia Virus protein VP39"/>
    <property type="match status" value="1"/>
</dbReference>
<feature type="binding site" evidence="6">
    <location>
        <position position="58"/>
    </location>
    <ligand>
        <name>S-adenosyl-L-methionine</name>
        <dbReference type="ChEBI" id="CHEBI:59789"/>
    </ligand>
</feature>